<gene>
    <name evidence="8" type="ORF">ENR64_16915</name>
</gene>
<evidence type="ECO:0000256" key="1">
    <source>
        <dbReference type="ARBA" id="ARBA00004141"/>
    </source>
</evidence>
<feature type="transmembrane region" description="Helical" evidence="7">
    <location>
        <begin position="33"/>
        <end position="53"/>
    </location>
</feature>
<feature type="transmembrane region" description="Helical" evidence="7">
    <location>
        <begin position="7"/>
        <end position="27"/>
    </location>
</feature>
<keyword evidence="5 7" id="KW-0472">Membrane</keyword>
<keyword evidence="3 7" id="KW-0812">Transmembrane</keyword>
<comment type="subcellular location">
    <subcellularLocation>
        <location evidence="1">Membrane</location>
        <topology evidence="1">Multi-pass membrane protein</topology>
    </subcellularLocation>
</comment>
<comment type="similarity">
    <text evidence="2">Belongs to the autoinducer-2 exporter (AI-2E) (TC 2.A.86) family.</text>
</comment>
<feature type="transmembrane region" description="Helical" evidence="7">
    <location>
        <begin position="237"/>
        <end position="263"/>
    </location>
</feature>
<feature type="region of interest" description="Disordered" evidence="6">
    <location>
        <begin position="359"/>
        <end position="382"/>
    </location>
</feature>
<proteinExistence type="inferred from homology"/>
<dbReference type="GO" id="GO:0016020">
    <property type="term" value="C:membrane"/>
    <property type="evidence" value="ECO:0007669"/>
    <property type="project" value="UniProtKB-SubCell"/>
</dbReference>
<evidence type="ECO:0000256" key="7">
    <source>
        <dbReference type="SAM" id="Phobius"/>
    </source>
</evidence>
<keyword evidence="4 7" id="KW-1133">Transmembrane helix</keyword>
<protein>
    <submittedName>
        <fullName evidence="8">AI-2E family transporter</fullName>
    </submittedName>
</protein>
<name>A0A7C3KFC7_9CYAN</name>
<accession>A0A7C3KFC7</accession>
<dbReference type="Pfam" id="PF01594">
    <property type="entry name" value="AI-2E_transport"/>
    <property type="match status" value="1"/>
</dbReference>
<evidence type="ECO:0000256" key="3">
    <source>
        <dbReference type="ARBA" id="ARBA00022692"/>
    </source>
</evidence>
<feature type="transmembrane region" description="Helical" evidence="7">
    <location>
        <begin position="65"/>
        <end position="87"/>
    </location>
</feature>
<evidence type="ECO:0000256" key="6">
    <source>
        <dbReference type="SAM" id="MobiDB-lite"/>
    </source>
</evidence>
<dbReference type="AlphaFoldDB" id="A0A7C3KFC7"/>
<sequence>MSNQRITVSLPSIFSISIVVLLILLFWHLKDLIILSMTAVVLAVTLAPAVGYIERRGLPRWAAVLLVYLSLTTVFVGFGLLIGPTVVEQTENLISQVPVYSEALYYWVRDLASRVNVEQRDFITQLINPQAIADWGLRSSQQLVLRSVGLTKGLVGGFLSLILVVLLSAYMLTGSKSLLNGLIQMAPYPWNDRLQDQLGPVGKRMAGFIQGRVLVSAILAVVITVGLNILGMTEVALALGLIAGVTNLIPFVGPILGAIPAVVVAVSEGGLVWLWVLLLFVIVQNLEGNILTPLVVGSSVKLPPLYMLLTVIAGTQTLGVLGALILPPWVSGVSVVVENLYLKPKAIAEAQLKKSGAIDPTDLENSLTPAKAVVSSREEATP</sequence>
<evidence type="ECO:0000313" key="8">
    <source>
        <dbReference type="EMBL" id="HFM99406.1"/>
    </source>
</evidence>
<reference evidence="8" key="1">
    <citation type="journal article" date="2020" name="mSystems">
        <title>Genome- and Community-Level Interaction Insights into Carbon Utilization and Element Cycling Functions of Hydrothermarchaeota in Hydrothermal Sediment.</title>
        <authorList>
            <person name="Zhou Z."/>
            <person name="Liu Y."/>
            <person name="Xu W."/>
            <person name="Pan J."/>
            <person name="Luo Z.H."/>
            <person name="Li M."/>
        </authorList>
    </citation>
    <scope>NUCLEOTIDE SEQUENCE [LARGE SCALE GENOMIC DNA]</scope>
    <source>
        <strain evidence="8">SpSt-418</strain>
    </source>
</reference>
<feature type="transmembrane region" description="Helical" evidence="7">
    <location>
        <begin position="153"/>
        <end position="172"/>
    </location>
</feature>
<feature type="transmembrane region" description="Helical" evidence="7">
    <location>
        <begin position="306"/>
        <end position="326"/>
    </location>
</feature>
<evidence type="ECO:0000256" key="5">
    <source>
        <dbReference type="ARBA" id="ARBA00023136"/>
    </source>
</evidence>
<evidence type="ECO:0000256" key="4">
    <source>
        <dbReference type="ARBA" id="ARBA00022989"/>
    </source>
</evidence>
<comment type="caution">
    <text evidence="8">The sequence shown here is derived from an EMBL/GenBank/DDBJ whole genome shotgun (WGS) entry which is preliminary data.</text>
</comment>
<dbReference type="PANTHER" id="PTHR21716:SF62">
    <property type="entry name" value="TRANSPORT PROTEIN YDBI-RELATED"/>
    <property type="match status" value="1"/>
</dbReference>
<dbReference type="EMBL" id="DSRU01000241">
    <property type="protein sequence ID" value="HFM99406.1"/>
    <property type="molecule type" value="Genomic_DNA"/>
</dbReference>
<dbReference type="GO" id="GO:0055085">
    <property type="term" value="P:transmembrane transport"/>
    <property type="evidence" value="ECO:0007669"/>
    <property type="project" value="TreeGrafter"/>
</dbReference>
<dbReference type="PRINTS" id="PR00173">
    <property type="entry name" value="EDTRNSPORT"/>
</dbReference>
<dbReference type="PANTHER" id="PTHR21716">
    <property type="entry name" value="TRANSMEMBRANE PROTEIN"/>
    <property type="match status" value="1"/>
</dbReference>
<feature type="transmembrane region" description="Helical" evidence="7">
    <location>
        <begin position="213"/>
        <end position="231"/>
    </location>
</feature>
<dbReference type="InterPro" id="IPR002549">
    <property type="entry name" value="AI-2E-like"/>
</dbReference>
<evidence type="ECO:0000256" key="2">
    <source>
        <dbReference type="ARBA" id="ARBA00009773"/>
    </source>
</evidence>
<organism evidence="8">
    <name type="scientific">Oscillatoriales cyanobacterium SpSt-418</name>
    <dbReference type="NCBI Taxonomy" id="2282169"/>
    <lineage>
        <taxon>Bacteria</taxon>
        <taxon>Bacillati</taxon>
        <taxon>Cyanobacteriota</taxon>
        <taxon>Cyanophyceae</taxon>
        <taxon>Oscillatoriophycideae</taxon>
        <taxon>Oscillatoriales</taxon>
    </lineage>
</organism>
<feature type="transmembrane region" description="Helical" evidence="7">
    <location>
        <begin position="270"/>
        <end position="286"/>
    </location>
</feature>